<dbReference type="PANTHER" id="PTHR38042:SF1">
    <property type="entry name" value="UROPORPHYRINOGEN-III SYNTHASE, CHLOROPLASTIC"/>
    <property type="match status" value="1"/>
</dbReference>
<proteinExistence type="inferred from homology"/>
<dbReference type="GO" id="GO:0009507">
    <property type="term" value="C:chloroplast"/>
    <property type="evidence" value="ECO:0007669"/>
    <property type="project" value="TreeGrafter"/>
</dbReference>
<dbReference type="GO" id="GO:0099402">
    <property type="term" value="P:plant organ development"/>
    <property type="evidence" value="ECO:0007669"/>
    <property type="project" value="UniProtKB-ARBA"/>
</dbReference>
<dbReference type="PROSITE" id="PS51375">
    <property type="entry name" value="PPR"/>
    <property type="match status" value="1"/>
</dbReference>
<keyword evidence="12" id="KW-1185">Reference proteome</keyword>
<dbReference type="GO" id="GO:0004852">
    <property type="term" value="F:uroporphyrinogen-III synthase activity"/>
    <property type="evidence" value="ECO:0007669"/>
    <property type="project" value="UniProtKB-UniRule"/>
</dbReference>
<dbReference type="CDD" id="cd06578">
    <property type="entry name" value="HemD"/>
    <property type="match status" value="1"/>
</dbReference>
<evidence type="ECO:0000256" key="5">
    <source>
        <dbReference type="ARBA" id="ARBA00023239"/>
    </source>
</evidence>
<dbReference type="PANTHER" id="PTHR38042">
    <property type="entry name" value="UROPORPHYRINOGEN-III SYNTHASE, CHLOROPLASTIC"/>
    <property type="match status" value="1"/>
</dbReference>
<dbReference type="Pfam" id="PF13041">
    <property type="entry name" value="PPR_2"/>
    <property type="match status" value="1"/>
</dbReference>
<evidence type="ECO:0000313" key="12">
    <source>
        <dbReference type="Proteomes" id="UP000734854"/>
    </source>
</evidence>
<dbReference type="AlphaFoldDB" id="A0A8J5HBS0"/>
<dbReference type="Gene3D" id="1.25.40.10">
    <property type="entry name" value="Tetratricopeptide repeat domain"/>
    <property type="match status" value="2"/>
</dbReference>
<dbReference type="EMBL" id="JACMSC010000005">
    <property type="protein sequence ID" value="KAG6520406.1"/>
    <property type="molecule type" value="Genomic_DNA"/>
</dbReference>
<dbReference type="FunFam" id="1.25.40.10:FF:000158">
    <property type="entry name" value="pentatricopeptide repeat-containing protein At2g33680"/>
    <property type="match status" value="1"/>
</dbReference>
<evidence type="ECO:0000256" key="7">
    <source>
        <dbReference type="ARBA" id="ARBA00048617"/>
    </source>
</evidence>
<dbReference type="GO" id="GO:0006780">
    <property type="term" value="P:uroporphyrinogen III biosynthetic process"/>
    <property type="evidence" value="ECO:0007669"/>
    <property type="project" value="UniProtKB-UniRule"/>
</dbReference>
<dbReference type="InterPro" id="IPR039793">
    <property type="entry name" value="UROS/Hem4"/>
</dbReference>
<name>A0A8J5HBS0_ZINOF</name>
<reference evidence="11 12" key="1">
    <citation type="submission" date="2020-08" db="EMBL/GenBank/DDBJ databases">
        <title>Plant Genome Project.</title>
        <authorList>
            <person name="Zhang R.-G."/>
        </authorList>
    </citation>
    <scope>NUCLEOTIDE SEQUENCE [LARGE SCALE GENOMIC DNA]</scope>
    <source>
        <tissue evidence="11">Rhizome</tissue>
    </source>
</reference>
<evidence type="ECO:0000256" key="6">
    <source>
        <dbReference type="ARBA" id="ARBA00023244"/>
    </source>
</evidence>
<dbReference type="Proteomes" id="UP000734854">
    <property type="component" value="Unassembled WGS sequence"/>
</dbReference>
<evidence type="ECO:0000256" key="4">
    <source>
        <dbReference type="ARBA" id="ARBA00022737"/>
    </source>
</evidence>
<sequence length="636" mass="69610">MASIFPFSPPAIVAPRSPVPMGRPSFRIHVSSSSPSLSKPEVVVTRERGKNAKLMSALAKHDIQCLEVPLIEHTEGPDAGKLPSLLCGGRIIRFAISKFCHAETCVLKCMSGSEKRISESEFDWIVTTSPEAAAVFLEAWKAAGTPKARIGVVGAGTASVFQDVLQSSEQPLEIAFCPSKATGKVLASELPKYGENSKVLYPASVKAGNEIAPQYTDIIHLEEGLSARGFDVVRLNTYNTLAVERVEKKTLELALSSPVVAVASPSAVRAWVNFIPKAENWDNSVACIGETTGLAAKKLGLKNVYYPKNPGLEGWVDSILEALRVHGEGQQAYADGGDYWSEMMHLFVEMLCEAITPNSDTMLSLHLIWVSSSKHLQLSGAWIAEGLISLYSEMCSKELMPNQSTFVGLLSGCAHSGLIVLSKQFYAQVIVRGFGFNEVVQVMLVDMYAKYGDIESGRIAFDMSTVKQKVAIWNSLICGYGKHGRSLEALGVFDFMEFASVHPDHTTFTCLLLACSHSGWADDGRRLSCLMQKRYGVPSREEHYSCMVDLFGRAGMIQLSEKLSQKLFELEPECSGSYVALCNIYSVGKQWQANDVRELMDDWNISKDTSHSWIEVGGLVHNRFRAGSGSLDYTTV</sequence>
<dbReference type="InterPro" id="IPR003754">
    <property type="entry name" value="4pyrrol_synth_uPrphyn_synth"/>
</dbReference>
<dbReference type="InterPro" id="IPR011990">
    <property type="entry name" value="TPR-like_helical_dom_sf"/>
</dbReference>
<evidence type="ECO:0000313" key="11">
    <source>
        <dbReference type="EMBL" id="KAG6520406.1"/>
    </source>
</evidence>
<comment type="catalytic activity">
    <reaction evidence="7 9">
        <text>hydroxymethylbilane = uroporphyrinogen III + H2O</text>
        <dbReference type="Rhea" id="RHEA:18965"/>
        <dbReference type="ChEBI" id="CHEBI:15377"/>
        <dbReference type="ChEBI" id="CHEBI:57308"/>
        <dbReference type="ChEBI" id="CHEBI:57845"/>
        <dbReference type="EC" id="4.2.1.75"/>
    </reaction>
</comment>
<dbReference type="GO" id="GO:0006782">
    <property type="term" value="P:protoporphyrinogen IX biosynthetic process"/>
    <property type="evidence" value="ECO:0007669"/>
    <property type="project" value="UniProtKB-UniRule"/>
</dbReference>
<dbReference type="SUPFAM" id="SSF69618">
    <property type="entry name" value="HemD-like"/>
    <property type="match status" value="1"/>
</dbReference>
<comment type="similarity">
    <text evidence="2 9">Belongs to the uroporphyrinogen-III synthase family.</text>
</comment>
<protein>
    <recommendedName>
        <fullName evidence="3 9">Uroporphyrinogen-III synthase</fullName>
        <ecNumber evidence="3 9">4.2.1.75</ecNumber>
    </recommendedName>
</protein>
<dbReference type="EC" id="4.2.1.75" evidence="3 9"/>
<keyword evidence="4" id="KW-0677">Repeat</keyword>
<gene>
    <name evidence="11" type="ORF">ZIOFF_017456</name>
</gene>
<evidence type="ECO:0000256" key="1">
    <source>
        <dbReference type="ARBA" id="ARBA00004772"/>
    </source>
</evidence>
<dbReference type="InterPro" id="IPR036108">
    <property type="entry name" value="4pyrrol_syn_uPrphyn_synt_sf"/>
</dbReference>
<comment type="caution">
    <text evidence="11">The sequence shown here is derived from an EMBL/GenBank/DDBJ whole genome shotgun (WGS) entry which is preliminary data.</text>
</comment>
<dbReference type="Pfam" id="PF02602">
    <property type="entry name" value="HEM4"/>
    <property type="match status" value="1"/>
</dbReference>
<keyword evidence="6 9" id="KW-0627">Porphyrin biosynthesis</keyword>
<evidence type="ECO:0000259" key="10">
    <source>
        <dbReference type="Pfam" id="PF02602"/>
    </source>
</evidence>
<dbReference type="InterPro" id="IPR002885">
    <property type="entry name" value="PPR_rpt"/>
</dbReference>
<evidence type="ECO:0000256" key="3">
    <source>
        <dbReference type="ARBA" id="ARBA00013109"/>
    </source>
</evidence>
<dbReference type="InterPro" id="IPR046848">
    <property type="entry name" value="E_motif"/>
</dbReference>
<dbReference type="UniPathway" id="UPA00251">
    <property type="reaction ID" value="UER00320"/>
</dbReference>
<dbReference type="NCBIfam" id="TIGR00756">
    <property type="entry name" value="PPR"/>
    <property type="match status" value="1"/>
</dbReference>
<accession>A0A8J5HBS0</accession>
<comment type="function">
    <text evidence="9">Catalyzes cyclization of the linear tetrapyrrole, hydroxymethylbilane, to the macrocyclic uroporphyrinogen III.</text>
</comment>
<evidence type="ECO:0000256" key="2">
    <source>
        <dbReference type="ARBA" id="ARBA00008133"/>
    </source>
</evidence>
<dbReference type="Pfam" id="PF20431">
    <property type="entry name" value="E_motif"/>
    <property type="match status" value="1"/>
</dbReference>
<comment type="pathway">
    <text evidence="1 9">Porphyrin-containing compound metabolism; protoporphyrin-IX biosynthesis; coproporphyrinogen-III from 5-aminolevulinate: step 3/4.</text>
</comment>
<evidence type="ECO:0000256" key="8">
    <source>
        <dbReference type="PROSITE-ProRule" id="PRU00708"/>
    </source>
</evidence>
<feature type="repeat" description="PPR" evidence="8">
    <location>
        <begin position="469"/>
        <end position="503"/>
    </location>
</feature>
<dbReference type="Gene3D" id="3.40.50.10090">
    <property type="match status" value="2"/>
</dbReference>
<evidence type="ECO:0000256" key="9">
    <source>
        <dbReference type="RuleBase" id="RU366031"/>
    </source>
</evidence>
<feature type="domain" description="Tetrapyrrole biosynthesis uroporphyrinogen III synthase" evidence="10">
    <location>
        <begin position="118"/>
        <end position="316"/>
    </location>
</feature>
<keyword evidence="5 9" id="KW-0456">Lyase</keyword>
<organism evidence="11 12">
    <name type="scientific">Zingiber officinale</name>
    <name type="common">Ginger</name>
    <name type="synonym">Amomum zingiber</name>
    <dbReference type="NCBI Taxonomy" id="94328"/>
    <lineage>
        <taxon>Eukaryota</taxon>
        <taxon>Viridiplantae</taxon>
        <taxon>Streptophyta</taxon>
        <taxon>Embryophyta</taxon>
        <taxon>Tracheophyta</taxon>
        <taxon>Spermatophyta</taxon>
        <taxon>Magnoliopsida</taxon>
        <taxon>Liliopsida</taxon>
        <taxon>Zingiberales</taxon>
        <taxon>Zingiberaceae</taxon>
        <taxon>Zingiber</taxon>
    </lineage>
</organism>